<reference evidence="1" key="1">
    <citation type="journal article" date="2021" name="Genome Biol. Evol.">
        <title>A High-Quality Reference Genome for a Parasitic Bivalve with Doubly Uniparental Inheritance (Bivalvia: Unionida).</title>
        <authorList>
            <person name="Smith C.H."/>
        </authorList>
    </citation>
    <scope>NUCLEOTIDE SEQUENCE</scope>
    <source>
        <strain evidence="1">CHS0354</strain>
    </source>
</reference>
<proteinExistence type="predicted"/>
<gene>
    <name evidence="1" type="ORF">CHS0354_036555</name>
</gene>
<protein>
    <submittedName>
        <fullName evidence="1">Uncharacterized protein</fullName>
    </submittedName>
</protein>
<dbReference type="AlphaFoldDB" id="A0AAE0SYG0"/>
<sequence>MTTDKPFFWSRLSETGPRQTYLYFTLLKDRPGDGENYYVWRANNDDIAPEEL</sequence>
<evidence type="ECO:0000313" key="1">
    <source>
        <dbReference type="EMBL" id="KAK3600079.1"/>
    </source>
</evidence>
<dbReference type="Proteomes" id="UP001195483">
    <property type="component" value="Unassembled WGS sequence"/>
</dbReference>
<name>A0AAE0SYG0_9BIVA</name>
<dbReference type="EMBL" id="JAEAOA010002139">
    <property type="protein sequence ID" value="KAK3600079.1"/>
    <property type="molecule type" value="Genomic_DNA"/>
</dbReference>
<accession>A0AAE0SYG0</accession>
<keyword evidence="2" id="KW-1185">Reference proteome</keyword>
<comment type="caution">
    <text evidence="1">The sequence shown here is derived from an EMBL/GenBank/DDBJ whole genome shotgun (WGS) entry which is preliminary data.</text>
</comment>
<organism evidence="1 2">
    <name type="scientific">Potamilus streckersoni</name>
    <dbReference type="NCBI Taxonomy" id="2493646"/>
    <lineage>
        <taxon>Eukaryota</taxon>
        <taxon>Metazoa</taxon>
        <taxon>Spiralia</taxon>
        <taxon>Lophotrochozoa</taxon>
        <taxon>Mollusca</taxon>
        <taxon>Bivalvia</taxon>
        <taxon>Autobranchia</taxon>
        <taxon>Heteroconchia</taxon>
        <taxon>Palaeoheterodonta</taxon>
        <taxon>Unionida</taxon>
        <taxon>Unionoidea</taxon>
        <taxon>Unionidae</taxon>
        <taxon>Ambleminae</taxon>
        <taxon>Lampsilini</taxon>
        <taxon>Potamilus</taxon>
    </lineage>
</organism>
<reference evidence="1" key="3">
    <citation type="submission" date="2023-05" db="EMBL/GenBank/DDBJ databases">
        <authorList>
            <person name="Smith C.H."/>
        </authorList>
    </citation>
    <scope>NUCLEOTIDE SEQUENCE</scope>
    <source>
        <strain evidence="1">CHS0354</strain>
        <tissue evidence="1">Mantle</tissue>
    </source>
</reference>
<reference evidence="1" key="2">
    <citation type="journal article" date="2021" name="Genome Biol. Evol.">
        <title>Developing a high-quality reference genome for a parasitic bivalve with doubly uniparental inheritance (Bivalvia: Unionida).</title>
        <authorList>
            <person name="Smith C.H."/>
        </authorList>
    </citation>
    <scope>NUCLEOTIDE SEQUENCE</scope>
    <source>
        <strain evidence="1">CHS0354</strain>
        <tissue evidence="1">Mantle</tissue>
    </source>
</reference>
<evidence type="ECO:0000313" key="2">
    <source>
        <dbReference type="Proteomes" id="UP001195483"/>
    </source>
</evidence>